<reference evidence="1" key="1">
    <citation type="submission" date="2011-02" db="EMBL/GenBank/DDBJ databases">
        <title>Construction and analysis of full-length cDNA library of Cryptosporidium parvum.</title>
        <authorList>
            <person name="Yamagishi J."/>
            <person name="Wakaguri H."/>
            <person name="Sugano S."/>
            <person name="Kawano S."/>
            <person name="Fujisaki K."/>
            <person name="Sugimoto C."/>
            <person name="Watanabe J."/>
            <person name="Suzuki Y."/>
            <person name="Kimata I."/>
            <person name="Xuan X."/>
        </authorList>
    </citation>
    <scope>NUCLEOTIDE SEQUENCE</scope>
    <source>
        <strain evidence="1">HNJ-1</strain>
    </source>
</reference>
<protein>
    <submittedName>
        <fullName evidence="1">Uncharacterized protein</fullName>
    </submittedName>
</protein>
<organism evidence="1">
    <name type="scientific">Cryptosporidium parvum</name>
    <dbReference type="NCBI Taxonomy" id="5807"/>
    <lineage>
        <taxon>Eukaryota</taxon>
        <taxon>Sar</taxon>
        <taxon>Alveolata</taxon>
        <taxon>Apicomplexa</taxon>
        <taxon>Conoidasida</taxon>
        <taxon>Coccidia</taxon>
        <taxon>Eucoccidiorida</taxon>
        <taxon>Eimeriorina</taxon>
        <taxon>Cryptosporidiidae</taxon>
        <taxon>Cryptosporidium</taxon>
    </lineage>
</organism>
<dbReference type="AlphaFoldDB" id="F0X566"/>
<sequence length="71" mass="8166">MVHPFSLVLIDLPEYLFAAILKRQLKISANNCSNFSFKEISFALKSFNLLISRFDEWVCSLIVFSKPTLLP</sequence>
<name>F0X566_CRYPV</name>
<proteinExistence type="evidence at transcript level"/>
<dbReference type="EMBL" id="FX115634">
    <property type="protein sequence ID" value="BAJ77737.1"/>
    <property type="molecule type" value="mRNA"/>
</dbReference>
<evidence type="ECO:0000313" key="1">
    <source>
        <dbReference type="EMBL" id="BAJ77737.1"/>
    </source>
</evidence>
<accession>F0X566</accession>